<feature type="transmembrane region" description="Helical" evidence="2">
    <location>
        <begin position="6"/>
        <end position="25"/>
    </location>
</feature>
<dbReference type="InterPro" id="IPR000045">
    <property type="entry name" value="Prepilin_IV_endopep_pep"/>
</dbReference>
<reference evidence="5" key="1">
    <citation type="submission" date="2016-10" db="EMBL/GenBank/DDBJ databases">
        <title>Rodentibacter gen. nov. and new species.</title>
        <authorList>
            <person name="Christensen H."/>
        </authorList>
    </citation>
    <scope>NUCLEOTIDE SEQUENCE [LARGE SCALE GENOMIC DNA]</scope>
    <source>
        <strain evidence="5">Ppn152</strain>
    </source>
</reference>
<feature type="transmembrane region" description="Helical" evidence="2">
    <location>
        <begin position="114"/>
        <end position="132"/>
    </location>
</feature>
<dbReference type="AlphaFoldDB" id="A0A1V3KKE3"/>
<dbReference type="GO" id="GO:0005886">
    <property type="term" value="C:plasma membrane"/>
    <property type="evidence" value="ECO:0007669"/>
    <property type="project" value="TreeGrafter"/>
</dbReference>
<dbReference type="PANTHER" id="PTHR30487:SF0">
    <property type="entry name" value="PREPILIN LEADER PEPTIDASE_N-METHYLTRANSFERASE-RELATED"/>
    <property type="match status" value="1"/>
</dbReference>
<dbReference type="Gene3D" id="1.20.120.1220">
    <property type="match status" value="1"/>
</dbReference>
<evidence type="ECO:0000313" key="5">
    <source>
        <dbReference type="Proteomes" id="UP000189114"/>
    </source>
</evidence>
<dbReference type="GO" id="GO:0004190">
    <property type="term" value="F:aspartic-type endopeptidase activity"/>
    <property type="evidence" value="ECO:0007669"/>
    <property type="project" value="InterPro"/>
</dbReference>
<protein>
    <submittedName>
        <fullName evidence="4">Prepilin peptidase</fullName>
    </submittedName>
</protein>
<dbReference type="PANTHER" id="PTHR30487">
    <property type="entry name" value="TYPE 4 PREPILIN-LIKE PROTEINS LEADER PEPTIDE-PROCESSING ENZYME"/>
    <property type="match status" value="1"/>
</dbReference>
<dbReference type="Pfam" id="PF01478">
    <property type="entry name" value="Peptidase_A24"/>
    <property type="match status" value="1"/>
</dbReference>
<keyword evidence="2" id="KW-1133">Transmembrane helix</keyword>
<feature type="transmembrane region" description="Helical" evidence="2">
    <location>
        <begin position="184"/>
        <end position="201"/>
    </location>
</feature>
<feature type="transmembrane region" description="Helical" evidence="2">
    <location>
        <begin position="138"/>
        <end position="155"/>
    </location>
</feature>
<feature type="domain" description="Prepilin type IV endopeptidase peptidase" evidence="3">
    <location>
        <begin position="92"/>
        <end position="200"/>
    </location>
</feature>
<comment type="caution">
    <text evidence="4">The sequence shown here is derived from an EMBL/GenBank/DDBJ whole genome shotgun (WGS) entry which is preliminary data.</text>
</comment>
<name>A0A1V3KKE3_9PAST</name>
<evidence type="ECO:0000256" key="2">
    <source>
        <dbReference type="SAM" id="Phobius"/>
    </source>
</evidence>
<dbReference type="EMBL" id="MLAE01000031">
    <property type="protein sequence ID" value="OOF78114.1"/>
    <property type="molecule type" value="Genomic_DNA"/>
</dbReference>
<feature type="transmembrane region" description="Helical" evidence="2">
    <location>
        <begin position="85"/>
        <end position="102"/>
    </location>
</feature>
<sequence>MIYLASFLLGGIFGITLWLYISTFIERLHTNIYSTYTALFPQNPPIFQPHFAAIQEKKCGHFFRYFFIVGSLFSVLLFTTENAFFSLWLACTLLLLWTIAYLDWQYQLISTTSCLILTALGFIGASQSFSFLILEESLQSAVIFFFVFYSIYWLAKWHYKKEAFGQGDYWLALGIGSYLPLKQLPVFLLLACLSGILFALLSQKRNAFLPFAPFLCLSSFVVWLFNYYS</sequence>
<dbReference type="Proteomes" id="UP000189114">
    <property type="component" value="Unassembled WGS sequence"/>
</dbReference>
<comment type="similarity">
    <text evidence="1">Belongs to the peptidase A24 family.</text>
</comment>
<accession>A0A1V3KKE3</accession>
<feature type="transmembrane region" description="Helical" evidence="2">
    <location>
        <begin position="207"/>
        <end position="228"/>
    </location>
</feature>
<keyword evidence="2" id="KW-0472">Membrane</keyword>
<evidence type="ECO:0000313" key="4">
    <source>
        <dbReference type="EMBL" id="OOF78114.1"/>
    </source>
</evidence>
<dbReference type="GO" id="GO:0006465">
    <property type="term" value="P:signal peptide processing"/>
    <property type="evidence" value="ECO:0007669"/>
    <property type="project" value="TreeGrafter"/>
</dbReference>
<evidence type="ECO:0000256" key="1">
    <source>
        <dbReference type="ARBA" id="ARBA00005801"/>
    </source>
</evidence>
<evidence type="ECO:0000259" key="3">
    <source>
        <dbReference type="Pfam" id="PF01478"/>
    </source>
</evidence>
<dbReference type="InterPro" id="IPR050882">
    <property type="entry name" value="Prepilin_peptidase/N-MTase"/>
</dbReference>
<feature type="transmembrane region" description="Helical" evidence="2">
    <location>
        <begin position="62"/>
        <end position="79"/>
    </location>
</feature>
<organism evidence="4 5">
    <name type="scientific">Rodentibacter caecimuris</name>
    <dbReference type="NCBI Taxonomy" id="1796644"/>
    <lineage>
        <taxon>Bacteria</taxon>
        <taxon>Pseudomonadati</taxon>
        <taxon>Pseudomonadota</taxon>
        <taxon>Gammaproteobacteria</taxon>
        <taxon>Pasteurellales</taxon>
        <taxon>Pasteurellaceae</taxon>
        <taxon>Rodentibacter</taxon>
    </lineage>
</organism>
<gene>
    <name evidence="4" type="ORF">BKG96_07145</name>
</gene>
<keyword evidence="2" id="KW-0812">Transmembrane</keyword>
<proteinExistence type="inferred from homology"/>
<dbReference type="RefSeq" id="WP_077586909.1">
    <property type="nucleotide sequence ID" value="NZ_MLAE01000031.1"/>
</dbReference>